<reference evidence="3 4" key="1">
    <citation type="submission" date="2024-04" db="EMBL/GenBank/DDBJ databases">
        <title>Draft genome sequence of Pseudophaeobacter arcticus NBRC 116598.</title>
        <authorList>
            <person name="Miyakawa T."/>
            <person name="Kusuya Y."/>
            <person name="Miura T."/>
        </authorList>
    </citation>
    <scope>NUCLEOTIDE SEQUENCE [LARGE SCALE GENOMIC DNA]</scope>
    <source>
        <strain evidence="3 4">SU-CL00105</strain>
    </source>
</reference>
<evidence type="ECO:0000313" key="4">
    <source>
        <dbReference type="Proteomes" id="UP001441944"/>
    </source>
</evidence>
<sequence length="983" mass="108640">MTLQGGSTLGAAGAQITPELEALARQHFDAPFYRATVAACAAQARPGEEVLPAEMLAQDQDAATHFLIHGWRLGLSPNRWFDTLGYLAANPEVAAMGINPFLHYLEVGLPEGRRAMPFFLDRTRHVAEGRRFGRAEYGPIRHSLQLNSAQEVVQKKGWPQRLAVHLHLFYPDMIERCILLLQRLPCDFDLLVSVCDGADVVGLQHRLSRGVPRARRVVLRQVENRGRDVAPWLVTFRDEIRQSDLFLHLHSKKSPHGSYHEGWFDFLGHTLLGSQAVAAQILDLFATDCELGMLAPGYWPLLRRAPNYGKVRDLCAHLLARMGGPDLPAVCPDFPAGSFFFCRSQLLKPLLDLELTFRDFPAEAGQICGTLSHAIERLLGQLPQLAGLRFDMLSVDVPFEQAEQQPRSYRPAAQAAAEAGGPFPSVSVICPVTGPVVSAAEQAQSANALVETLASALMQSHAPLEVVLVDVSGVDATLAQVTARFATEIAVGQLRLLALSEGNAATARNAALDCAQGEIIAYLEQDVLWAPGYLSEVVKAVAEHPEATCFYSDLVQANGALKGGAYAREDLLAGDFIDLATFVHRRSLSDGGLRFAADLRAGAGWDFMLQATAQKAPLHLDYVACARIKDLPARNLAGKDRAPVASVTAPVLPPLPPAARVVQLRHRNERLYWGQEAMQIALKVPAPRPEFKHRWGDLHLANSLARALERLGCRTRVDILPDWYNHHPEDDATLVFRGVTPYVPDPRHVNLMWHISHPSRVSLEEMRGFDHVFVSAYPEAEQVIAALGMQASAMLQCADPDLFHPQVDLQDAPRHDLLFVGNSRKTTRWMPQACVARDLPVAVYGAEWDGLIPPQYLHGTHVPNDRLAAYYRASRIVLNDHWPDMAARGFVSNRIMDAGMAGALVISDNFKGEEIFMGQVVTCGTADEVEEAVRYYLANETARLEKAAAFRRLVLLHHRVDQRATQVMQVLKALIRDRMQRLR</sequence>
<evidence type="ECO:0008006" key="5">
    <source>
        <dbReference type="Google" id="ProtNLM"/>
    </source>
</evidence>
<protein>
    <recommendedName>
        <fullName evidence="5">Glycosyl transferase family 2</fullName>
    </recommendedName>
</protein>
<dbReference type="Proteomes" id="UP001441944">
    <property type="component" value="Unassembled WGS sequence"/>
</dbReference>
<gene>
    <name evidence="3" type="ORF">NBRC116598_34800</name>
</gene>
<dbReference type="Pfam" id="PF00535">
    <property type="entry name" value="Glycos_transf_2"/>
    <property type="match status" value="1"/>
</dbReference>
<feature type="domain" description="Spore protein YkvP/CgeB glycosyl transferase-like" evidence="2">
    <location>
        <begin position="837"/>
        <end position="969"/>
    </location>
</feature>
<dbReference type="InterPro" id="IPR007739">
    <property type="entry name" value="RgpF"/>
</dbReference>
<dbReference type="InterPro" id="IPR029044">
    <property type="entry name" value="Nucleotide-diphossugar_trans"/>
</dbReference>
<dbReference type="RefSeq" id="WP_353401864.1">
    <property type="nucleotide sequence ID" value="NZ_BAABWU010000017.1"/>
</dbReference>
<dbReference type="Pfam" id="PF13524">
    <property type="entry name" value="Glyco_trans_1_2"/>
    <property type="match status" value="1"/>
</dbReference>
<dbReference type="InterPro" id="IPR055259">
    <property type="entry name" value="YkvP/CgeB_Glyco_trans-like"/>
</dbReference>
<dbReference type="InterPro" id="IPR001173">
    <property type="entry name" value="Glyco_trans_2-like"/>
</dbReference>
<dbReference type="Pfam" id="PF05045">
    <property type="entry name" value="RgpF"/>
    <property type="match status" value="1"/>
</dbReference>
<evidence type="ECO:0000259" key="1">
    <source>
        <dbReference type="Pfam" id="PF00535"/>
    </source>
</evidence>
<organism evidence="3 4">
    <name type="scientific">Pseudophaeobacter arcticus</name>
    <dbReference type="NCBI Taxonomy" id="385492"/>
    <lineage>
        <taxon>Bacteria</taxon>
        <taxon>Pseudomonadati</taxon>
        <taxon>Pseudomonadota</taxon>
        <taxon>Alphaproteobacteria</taxon>
        <taxon>Rhodobacterales</taxon>
        <taxon>Paracoccaceae</taxon>
        <taxon>Pseudophaeobacter</taxon>
    </lineage>
</organism>
<dbReference type="Gene3D" id="3.90.550.10">
    <property type="entry name" value="Spore Coat Polysaccharide Biosynthesis Protein SpsA, Chain A"/>
    <property type="match status" value="1"/>
</dbReference>
<name>A0ABQ0AQ86_9RHOB</name>
<dbReference type="PANTHER" id="PTHR43179:SF7">
    <property type="entry name" value="RHAMNOSYLTRANSFERASE WBBL"/>
    <property type="match status" value="1"/>
</dbReference>
<evidence type="ECO:0000259" key="2">
    <source>
        <dbReference type="Pfam" id="PF13524"/>
    </source>
</evidence>
<dbReference type="SUPFAM" id="SSF53756">
    <property type="entry name" value="UDP-Glycosyltransferase/glycogen phosphorylase"/>
    <property type="match status" value="1"/>
</dbReference>
<feature type="domain" description="Glycosyltransferase 2-like" evidence="1">
    <location>
        <begin position="446"/>
        <end position="547"/>
    </location>
</feature>
<proteinExistence type="predicted"/>
<dbReference type="PANTHER" id="PTHR43179">
    <property type="entry name" value="RHAMNOSYLTRANSFERASE WBBL"/>
    <property type="match status" value="1"/>
</dbReference>
<comment type="caution">
    <text evidence="3">The sequence shown here is derived from an EMBL/GenBank/DDBJ whole genome shotgun (WGS) entry which is preliminary data.</text>
</comment>
<accession>A0ABQ0AQ86</accession>
<dbReference type="SUPFAM" id="SSF53448">
    <property type="entry name" value="Nucleotide-diphospho-sugar transferases"/>
    <property type="match status" value="1"/>
</dbReference>
<dbReference type="EMBL" id="BAABWU010000017">
    <property type="protein sequence ID" value="GAA6198035.1"/>
    <property type="molecule type" value="Genomic_DNA"/>
</dbReference>
<keyword evidence="4" id="KW-1185">Reference proteome</keyword>
<evidence type="ECO:0000313" key="3">
    <source>
        <dbReference type="EMBL" id="GAA6198035.1"/>
    </source>
</evidence>